<evidence type="ECO:0000256" key="3">
    <source>
        <dbReference type="ARBA" id="ARBA00022679"/>
    </source>
</evidence>
<accession>A0A556U760</accession>
<keyword evidence="6 9" id="KW-0012">Acyltransferase</keyword>
<reference evidence="9 10" key="1">
    <citation type="journal article" date="2019" name="Genome Biol. Evol.">
        <title>Whole-Genome Sequencing of the Giant Devil Catfish, Bagarius yarrelli.</title>
        <authorList>
            <person name="Jiang W."/>
            <person name="Lv Y."/>
            <person name="Cheng L."/>
            <person name="Yang K."/>
            <person name="Chao B."/>
            <person name="Wang X."/>
            <person name="Li Y."/>
            <person name="Pan X."/>
            <person name="You X."/>
            <person name="Zhang Y."/>
            <person name="Yang J."/>
            <person name="Li J."/>
            <person name="Zhang X."/>
            <person name="Liu S."/>
            <person name="Sun C."/>
            <person name="Yang J."/>
            <person name="Shi Q."/>
        </authorList>
    </citation>
    <scope>NUCLEOTIDE SEQUENCE [LARGE SCALE GENOMIC DNA]</scope>
    <source>
        <strain evidence="9">JWS20170419001</strain>
        <tissue evidence="9">Muscle</tissue>
    </source>
</reference>
<dbReference type="Pfam" id="PF16076">
    <property type="entry name" value="Acyltransf_C"/>
    <property type="match status" value="1"/>
</dbReference>
<evidence type="ECO:0000313" key="10">
    <source>
        <dbReference type="Proteomes" id="UP000319801"/>
    </source>
</evidence>
<evidence type="ECO:0000256" key="2">
    <source>
        <dbReference type="ARBA" id="ARBA00022516"/>
    </source>
</evidence>
<dbReference type="PANTHER" id="PTHR10983">
    <property type="entry name" value="1-ACYLGLYCEROL-3-PHOSPHATE ACYLTRANSFERASE-RELATED"/>
    <property type="match status" value="1"/>
</dbReference>
<dbReference type="PANTHER" id="PTHR10983:SF73">
    <property type="entry name" value="1-ACYL-SN-GLYCEROL-3-PHOSPHATE ACYLTRANSFERASE EPSILON"/>
    <property type="match status" value="1"/>
</dbReference>
<dbReference type="CDD" id="cd07990">
    <property type="entry name" value="LPLAT_LCLAT1-like"/>
    <property type="match status" value="1"/>
</dbReference>
<keyword evidence="7" id="KW-0472">Membrane</keyword>
<evidence type="ECO:0000313" key="9">
    <source>
        <dbReference type="EMBL" id="TSN48496.1"/>
    </source>
</evidence>
<name>A0A556U760_BAGYA</name>
<dbReference type="EMBL" id="VCAZ01000057">
    <property type="protein sequence ID" value="TSN48496.1"/>
    <property type="molecule type" value="Genomic_DNA"/>
</dbReference>
<feature type="domain" description="Acyltransferase C-terminal" evidence="8">
    <location>
        <begin position="160"/>
        <end position="217"/>
    </location>
</feature>
<evidence type="ECO:0000256" key="6">
    <source>
        <dbReference type="ARBA" id="ARBA00023315"/>
    </source>
</evidence>
<dbReference type="InterPro" id="IPR032098">
    <property type="entry name" value="Acyltransf_C"/>
</dbReference>
<comment type="similarity">
    <text evidence="1">Belongs to the 1-acyl-sn-glycerol-3-phosphate acyltransferase family.</text>
</comment>
<evidence type="ECO:0000256" key="5">
    <source>
        <dbReference type="ARBA" id="ARBA00023264"/>
    </source>
</evidence>
<dbReference type="GO" id="GO:0005739">
    <property type="term" value="C:mitochondrion"/>
    <property type="evidence" value="ECO:0007669"/>
    <property type="project" value="TreeGrafter"/>
</dbReference>
<organism evidence="9 10">
    <name type="scientific">Bagarius yarrelli</name>
    <name type="common">Goonch</name>
    <name type="synonym">Bagrus yarrelli</name>
    <dbReference type="NCBI Taxonomy" id="175774"/>
    <lineage>
        <taxon>Eukaryota</taxon>
        <taxon>Metazoa</taxon>
        <taxon>Chordata</taxon>
        <taxon>Craniata</taxon>
        <taxon>Vertebrata</taxon>
        <taxon>Euteleostomi</taxon>
        <taxon>Actinopterygii</taxon>
        <taxon>Neopterygii</taxon>
        <taxon>Teleostei</taxon>
        <taxon>Ostariophysi</taxon>
        <taxon>Siluriformes</taxon>
        <taxon>Sisoridae</taxon>
        <taxon>Sisorinae</taxon>
        <taxon>Bagarius</taxon>
    </lineage>
</organism>
<dbReference type="GO" id="GO:0005783">
    <property type="term" value="C:endoplasmic reticulum"/>
    <property type="evidence" value="ECO:0007669"/>
    <property type="project" value="TreeGrafter"/>
</dbReference>
<evidence type="ECO:0000256" key="4">
    <source>
        <dbReference type="ARBA" id="ARBA00023209"/>
    </source>
</evidence>
<keyword evidence="7" id="KW-0812">Transmembrane</keyword>
<gene>
    <name evidence="9" type="ORF">Baya_9011</name>
</gene>
<keyword evidence="10" id="KW-1185">Reference proteome</keyword>
<dbReference type="SUPFAM" id="SSF69593">
    <property type="entry name" value="Glycerol-3-phosphate (1)-acyltransferase"/>
    <property type="match status" value="1"/>
</dbReference>
<dbReference type="Proteomes" id="UP000319801">
    <property type="component" value="Unassembled WGS sequence"/>
</dbReference>
<keyword evidence="5" id="KW-1208">Phospholipid metabolism</keyword>
<dbReference type="GO" id="GO:0016746">
    <property type="term" value="F:acyltransferase activity"/>
    <property type="evidence" value="ECO:0007669"/>
    <property type="project" value="UniProtKB-KW"/>
</dbReference>
<feature type="transmembrane region" description="Helical" evidence="7">
    <location>
        <begin position="12"/>
        <end position="35"/>
    </location>
</feature>
<evidence type="ECO:0000256" key="1">
    <source>
        <dbReference type="ARBA" id="ARBA00008655"/>
    </source>
</evidence>
<comment type="caution">
    <text evidence="9">The sequence shown here is derived from an EMBL/GenBank/DDBJ whole genome shotgun (WGS) entry which is preliminary data.</text>
</comment>
<keyword evidence="3 9" id="KW-0808">Transferase</keyword>
<evidence type="ECO:0000256" key="7">
    <source>
        <dbReference type="SAM" id="Phobius"/>
    </source>
</evidence>
<keyword evidence="2" id="KW-0444">Lipid biosynthesis</keyword>
<protein>
    <submittedName>
        <fullName evidence="9">1-acyl-sn-glycerol-3-phosphate acyltransferase epsilon</fullName>
    </submittedName>
</protein>
<keyword evidence="4" id="KW-0443">Lipid metabolism</keyword>
<keyword evidence="7" id="KW-1133">Transmembrane helix</keyword>
<keyword evidence="4" id="KW-0594">Phospholipid biosynthesis</keyword>
<dbReference type="AlphaFoldDB" id="A0A556U760"/>
<dbReference type="OrthoDB" id="189226at2759"/>
<dbReference type="GO" id="GO:0036149">
    <property type="term" value="P:phosphatidylinositol acyl-chain remodeling"/>
    <property type="evidence" value="ECO:0007669"/>
    <property type="project" value="TreeGrafter"/>
</dbReference>
<sequence>MLLSLIVHTYSLRYCVPAAVMIGTAPVYLLSWGAWRALSSVLPARLYHIVDDHIYTVYQSMVLFFFENYTGVEMYLVIFPEGTRYNPEFKEVIKASQAFAAKEGLSVLKHILTPRMKASHVAIESMKEHLDAVYDVTVAYEGTLTADGKRRPAPSMPEFLCKECPRVHIYFERLDMREIPSEPVFFRRWLHDRFEIKDKLLTCFYESKDPDKKCKFQGEGRRSPLSLRKTLPSLLVLSGLTLPVLLTESGRKLYVKTWLYGTLLGWLWVHIQP</sequence>
<dbReference type="GO" id="GO:0008654">
    <property type="term" value="P:phospholipid biosynthetic process"/>
    <property type="evidence" value="ECO:0007669"/>
    <property type="project" value="UniProtKB-KW"/>
</dbReference>
<evidence type="ECO:0000259" key="8">
    <source>
        <dbReference type="Pfam" id="PF16076"/>
    </source>
</evidence>
<proteinExistence type="inferred from homology"/>